<accession>A0A6P8ZSW2</accession>
<dbReference type="RefSeq" id="XP_034248354.1">
    <property type="nucleotide sequence ID" value="XM_034392463.1"/>
</dbReference>
<evidence type="ECO:0000256" key="3">
    <source>
        <dbReference type="ARBA" id="ARBA00023239"/>
    </source>
</evidence>
<evidence type="ECO:0000256" key="6">
    <source>
        <dbReference type="ARBA" id="ARBA00039082"/>
    </source>
</evidence>
<evidence type="ECO:0000256" key="5">
    <source>
        <dbReference type="ARBA" id="ARBA00037631"/>
    </source>
</evidence>
<dbReference type="GO" id="GO:0030570">
    <property type="term" value="F:pectate lyase activity"/>
    <property type="evidence" value="ECO:0007669"/>
    <property type="project" value="InterPro"/>
</dbReference>
<dbReference type="InParanoid" id="A0A6P8ZSW2"/>
<name>A0A6P8ZSW2_THRPL</name>
<dbReference type="SUPFAM" id="SSF51126">
    <property type="entry name" value="Pectin lyase-like"/>
    <property type="match status" value="1"/>
</dbReference>
<evidence type="ECO:0000313" key="9">
    <source>
        <dbReference type="Proteomes" id="UP000515158"/>
    </source>
</evidence>
<reference evidence="10" key="1">
    <citation type="submission" date="2025-08" db="UniProtKB">
        <authorList>
            <consortium name="RefSeq"/>
        </authorList>
    </citation>
    <scope>IDENTIFICATION</scope>
    <source>
        <tissue evidence="10">Total insect</tissue>
    </source>
</reference>
<dbReference type="SMART" id="SM00656">
    <property type="entry name" value="Amb_all"/>
    <property type="match status" value="1"/>
</dbReference>
<proteinExistence type="predicted"/>
<evidence type="ECO:0000256" key="4">
    <source>
        <dbReference type="ARBA" id="ARBA00036818"/>
    </source>
</evidence>
<dbReference type="AlphaFoldDB" id="A0A6P8ZSW2"/>
<dbReference type="InterPro" id="IPR045032">
    <property type="entry name" value="PEL"/>
</dbReference>
<keyword evidence="9" id="KW-1185">Reference proteome</keyword>
<keyword evidence="3 10" id="KW-0456">Lyase</keyword>
<dbReference type="Proteomes" id="UP000515158">
    <property type="component" value="Unplaced"/>
</dbReference>
<evidence type="ECO:0000259" key="8">
    <source>
        <dbReference type="SMART" id="SM00656"/>
    </source>
</evidence>
<dbReference type="InterPro" id="IPR002022">
    <property type="entry name" value="Pec_lyase"/>
</dbReference>
<dbReference type="GO" id="GO:0047490">
    <property type="term" value="F:pectin lyase activity"/>
    <property type="evidence" value="ECO:0007669"/>
    <property type="project" value="UniProtKB-EC"/>
</dbReference>
<dbReference type="OrthoDB" id="8183574at2759"/>
<feature type="domain" description="Pectate lyase" evidence="8">
    <location>
        <begin position="94"/>
        <end position="303"/>
    </location>
</feature>
<keyword evidence="1" id="KW-1015">Disulfide bond</keyword>
<sequence length="373" mass="40242">MNSLLLLVCLLPATALAGGWNRNCITKPVGFGYKTTGGQGGKTVTPKNTNELKSYLGSNQKLIIVLDRTYDFTNSEGWATSTGCYFQKCGSGFQESLAHAGTCNGKSSTQVKYAKGPGTTEIVIGSNKSIIGKNGKGVIKGKGLRIKNAQNVIIRDISITDINPQVIWAGDALAFDNAQNVWVQGVTFARIGRQHLVSYQNQNKGITVSSCLFDGTSKNSALCDGAHYWVWLFWGTHDEITLINNHVLNTAGRTPHAGGWGKAQPYIHLIGNYMDQNPHTGIEPKTGSYILAEGNIFKKFSNVVDPEAKGGHLALVNDATQAAICKKYFGQNCKVNSLQNSKSKTWFDESVLSAFSKLDKNAINGARAASCLI</sequence>
<evidence type="ECO:0000256" key="2">
    <source>
        <dbReference type="ARBA" id="ARBA00023180"/>
    </source>
</evidence>
<keyword evidence="7" id="KW-0732">Signal</keyword>
<feature type="chain" id="PRO_5028064279" description="pectin lyase" evidence="7">
    <location>
        <begin position="18"/>
        <end position="373"/>
    </location>
</feature>
<gene>
    <name evidence="10" type="primary">LOC117649575</name>
</gene>
<dbReference type="KEGG" id="tpal:117649575"/>
<dbReference type="Gene3D" id="2.160.20.10">
    <property type="entry name" value="Single-stranded right-handed beta-helix, Pectin lyase-like"/>
    <property type="match status" value="1"/>
</dbReference>
<dbReference type="GeneID" id="117649575"/>
<comment type="function">
    <text evidence="5">Pectinolytic enzymes consist of four classes of enzymes: pectin lyase, polygalacturonase, pectin methylesterase and rhamnogalacturonase. Among pectinolytic enzymes, pectin lyase is the most important in depolymerization of pectin, since it cleaves internal glycosidic bonds of highly methylated pectins.</text>
</comment>
<evidence type="ECO:0000256" key="1">
    <source>
        <dbReference type="ARBA" id="ARBA00023157"/>
    </source>
</evidence>
<evidence type="ECO:0000256" key="7">
    <source>
        <dbReference type="SAM" id="SignalP"/>
    </source>
</evidence>
<feature type="signal peptide" evidence="7">
    <location>
        <begin position="1"/>
        <end position="17"/>
    </location>
</feature>
<dbReference type="Pfam" id="PF00544">
    <property type="entry name" value="Pectate_lyase_4"/>
    <property type="match status" value="1"/>
</dbReference>
<comment type="catalytic activity">
    <reaction evidence="4">
        <text>Eliminative cleavage of (1-&gt;4)-alpha-D-galacturonan methyl ester to give oligosaccharides with 4-deoxy-6-O-methyl-alpha-D-galact-4-enuronosyl groups at their non-reducing ends.</text>
        <dbReference type="EC" id="4.2.2.10"/>
    </reaction>
</comment>
<dbReference type="InterPro" id="IPR011050">
    <property type="entry name" value="Pectin_lyase_fold/virulence"/>
</dbReference>
<dbReference type="PANTHER" id="PTHR31683">
    <property type="entry name" value="PECTATE LYASE 18-RELATED"/>
    <property type="match status" value="1"/>
</dbReference>
<keyword evidence="2" id="KW-0325">Glycoprotein</keyword>
<dbReference type="EC" id="4.2.2.10" evidence="6"/>
<protein>
    <recommendedName>
        <fullName evidence="6">pectin lyase</fullName>
        <ecNumber evidence="6">4.2.2.10</ecNumber>
    </recommendedName>
</protein>
<organism evidence="10">
    <name type="scientific">Thrips palmi</name>
    <name type="common">Melon thrips</name>
    <dbReference type="NCBI Taxonomy" id="161013"/>
    <lineage>
        <taxon>Eukaryota</taxon>
        <taxon>Metazoa</taxon>
        <taxon>Ecdysozoa</taxon>
        <taxon>Arthropoda</taxon>
        <taxon>Hexapoda</taxon>
        <taxon>Insecta</taxon>
        <taxon>Pterygota</taxon>
        <taxon>Neoptera</taxon>
        <taxon>Paraneoptera</taxon>
        <taxon>Thysanoptera</taxon>
        <taxon>Terebrantia</taxon>
        <taxon>Thripoidea</taxon>
        <taxon>Thripidae</taxon>
        <taxon>Thrips</taxon>
    </lineage>
</organism>
<evidence type="ECO:0000313" key="10">
    <source>
        <dbReference type="RefSeq" id="XP_034248354.1"/>
    </source>
</evidence>
<dbReference type="InterPro" id="IPR012334">
    <property type="entry name" value="Pectin_lyas_fold"/>
</dbReference>
<dbReference type="PANTHER" id="PTHR31683:SF67">
    <property type="entry name" value="PECTIN LYASE F-RELATED"/>
    <property type="match status" value="1"/>
</dbReference>